<dbReference type="Gene3D" id="2.30.110.10">
    <property type="entry name" value="Electron Transport, Fmn-binding Protein, Chain A"/>
    <property type="match status" value="1"/>
</dbReference>
<dbReference type="SUPFAM" id="SSF50475">
    <property type="entry name" value="FMN-binding split barrel"/>
    <property type="match status" value="1"/>
</dbReference>
<accession>A0A7Y2Q1J2</accession>
<organism evidence="3 4">
    <name type="scientific">Microbacterium ulmi</name>
    <dbReference type="NCBI Taxonomy" id="179095"/>
    <lineage>
        <taxon>Bacteria</taxon>
        <taxon>Bacillati</taxon>
        <taxon>Actinomycetota</taxon>
        <taxon>Actinomycetes</taxon>
        <taxon>Micrococcales</taxon>
        <taxon>Microbacteriaceae</taxon>
        <taxon>Microbacterium</taxon>
    </lineage>
</organism>
<feature type="domain" description="Pyridoxamine 5'-phosphate oxidase N-terminal" evidence="2">
    <location>
        <begin position="15"/>
        <end position="114"/>
    </location>
</feature>
<sequence>MGDLSLDPSVPAHAAALDRLETREIAWLGSTGRDGYPHSVPVWFVWHDGAAVVFSQPHAAKARNLRADPRASLVLETAAHGEEWVLLQGTVEFSPEPASAWLERFADVYLAKYGDGLAFLGWTPERITGDYSLVLLFHPQRIIA</sequence>
<evidence type="ECO:0000313" key="4">
    <source>
        <dbReference type="Proteomes" id="UP000543598"/>
    </source>
</evidence>
<gene>
    <name evidence="3" type="ORF">HLA99_09015</name>
</gene>
<dbReference type="PANTHER" id="PTHR35176:SF6">
    <property type="entry name" value="HEME OXYGENASE HI_0854-RELATED"/>
    <property type="match status" value="1"/>
</dbReference>
<evidence type="ECO:0000259" key="2">
    <source>
        <dbReference type="Pfam" id="PF01243"/>
    </source>
</evidence>
<protein>
    <recommendedName>
        <fullName evidence="2">Pyridoxamine 5'-phosphate oxidase N-terminal domain-containing protein</fullName>
    </recommendedName>
</protein>
<dbReference type="GO" id="GO:0016627">
    <property type="term" value="F:oxidoreductase activity, acting on the CH-CH group of donors"/>
    <property type="evidence" value="ECO:0007669"/>
    <property type="project" value="TreeGrafter"/>
</dbReference>
<evidence type="ECO:0000313" key="3">
    <source>
        <dbReference type="EMBL" id="NNH03985.1"/>
    </source>
</evidence>
<dbReference type="PANTHER" id="PTHR35176">
    <property type="entry name" value="HEME OXYGENASE HI_0854-RELATED"/>
    <property type="match status" value="1"/>
</dbReference>
<proteinExistence type="predicted"/>
<name>A0A7Y2Q1J2_9MICO</name>
<evidence type="ECO:0000256" key="1">
    <source>
        <dbReference type="ARBA" id="ARBA00023002"/>
    </source>
</evidence>
<dbReference type="InterPro" id="IPR052019">
    <property type="entry name" value="F420H2_bilvrd_red/Heme_oxyg"/>
</dbReference>
<dbReference type="GO" id="GO:0070967">
    <property type="term" value="F:coenzyme F420 binding"/>
    <property type="evidence" value="ECO:0007669"/>
    <property type="project" value="TreeGrafter"/>
</dbReference>
<dbReference type="Proteomes" id="UP000543598">
    <property type="component" value="Unassembled WGS sequence"/>
</dbReference>
<dbReference type="InterPro" id="IPR012349">
    <property type="entry name" value="Split_barrel_FMN-bd"/>
</dbReference>
<dbReference type="EMBL" id="JABEMB010000010">
    <property type="protein sequence ID" value="NNH03985.1"/>
    <property type="molecule type" value="Genomic_DNA"/>
</dbReference>
<keyword evidence="1" id="KW-0560">Oxidoreductase</keyword>
<comment type="caution">
    <text evidence="3">The sequence shown here is derived from an EMBL/GenBank/DDBJ whole genome shotgun (WGS) entry which is preliminary data.</text>
</comment>
<dbReference type="RefSeq" id="WP_167035750.1">
    <property type="nucleotide sequence ID" value="NZ_BAAANA010000002.1"/>
</dbReference>
<reference evidence="3 4" key="1">
    <citation type="submission" date="2020-05" db="EMBL/GenBank/DDBJ databases">
        <title>MicrobeNet Type strains.</title>
        <authorList>
            <person name="Nicholson A.C."/>
        </authorList>
    </citation>
    <scope>NUCLEOTIDE SEQUENCE [LARGE SCALE GENOMIC DNA]</scope>
    <source>
        <strain evidence="3 4">JCM 14282</strain>
    </source>
</reference>
<keyword evidence="4" id="KW-1185">Reference proteome</keyword>
<dbReference type="AlphaFoldDB" id="A0A7Y2Q1J2"/>
<dbReference type="Pfam" id="PF01243">
    <property type="entry name" value="PNPOx_N"/>
    <property type="match status" value="1"/>
</dbReference>
<dbReference type="GO" id="GO:0005829">
    <property type="term" value="C:cytosol"/>
    <property type="evidence" value="ECO:0007669"/>
    <property type="project" value="TreeGrafter"/>
</dbReference>
<dbReference type="InterPro" id="IPR011576">
    <property type="entry name" value="Pyridox_Oxase_N"/>
</dbReference>